<evidence type="ECO:0000313" key="3">
    <source>
        <dbReference type="Proteomes" id="UP000799302"/>
    </source>
</evidence>
<dbReference type="OrthoDB" id="413993at2759"/>
<dbReference type="AlphaFoldDB" id="A0A6A6UB49"/>
<reference evidence="2" key="1">
    <citation type="journal article" date="2020" name="Stud. Mycol.">
        <title>101 Dothideomycetes genomes: a test case for predicting lifestyles and emergence of pathogens.</title>
        <authorList>
            <person name="Haridas S."/>
            <person name="Albert R."/>
            <person name="Binder M."/>
            <person name="Bloem J."/>
            <person name="Labutti K."/>
            <person name="Salamov A."/>
            <person name="Andreopoulos B."/>
            <person name="Baker S."/>
            <person name="Barry K."/>
            <person name="Bills G."/>
            <person name="Bluhm B."/>
            <person name="Cannon C."/>
            <person name="Castanera R."/>
            <person name="Culley D."/>
            <person name="Daum C."/>
            <person name="Ezra D."/>
            <person name="Gonzalez J."/>
            <person name="Henrissat B."/>
            <person name="Kuo A."/>
            <person name="Liang C."/>
            <person name="Lipzen A."/>
            <person name="Lutzoni F."/>
            <person name="Magnuson J."/>
            <person name="Mondo S."/>
            <person name="Nolan M."/>
            <person name="Ohm R."/>
            <person name="Pangilinan J."/>
            <person name="Park H.-J."/>
            <person name="Ramirez L."/>
            <person name="Alfaro M."/>
            <person name="Sun H."/>
            <person name="Tritt A."/>
            <person name="Yoshinaga Y."/>
            <person name="Zwiers L.-H."/>
            <person name="Turgeon B."/>
            <person name="Goodwin S."/>
            <person name="Spatafora J."/>
            <person name="Crous P."/>
            <person name="Grigoriev I."/>
        </authorList>
    </citation>
    <scope>NUCLEOTIDE SEQUENCE</scope>
    <source>
        <strain evidence="2">CBS 115976</strain>
    </source>
</reference>
<dbReference type="Pfam" id="PF01026">
    <property type="entry name" value="TatD_DNase"/>
    <property type="match status" value="1"/>
</dbReference>
<evidence type="ECO:0000256" key="1">
    <source>
        <dbReference type="SAM" id="MobiDB-lite"/>
    </source>
</evidence>
<dbReference type="GO" id="GO:0016788">
    <property type="term" value="F:hydrolase activity, acting on ester bonds"/>
    <property type="evidence" value="ECO:0007669"/>
    <property type="project" value="InterPro"/>
</dbReference>
<sequence>MGDNKDADAFPWHLGVFDAHCHPTDINASIAKIPDMKAQTLALMATRGEDQEMVHEAAQNLGPKGTTLDKNVRVLPSFGWHPWMAHLLFDDTQFDGRTTLTQDERRKHFDSVLTPAPSDDSFVKAPEELVALSTYLGQQREYLLQHPLAMVGEVGIDRRFRIPTPWTAEEFQKRTMLRTGGSREGRGLSPQSVSMEHQLKVLEAQVRLAGELERPVSVHGVQAHGALFDFFNKLWKGHEIESKTKAKRRRAEALEAKNVAAQKDDDSPPATEETKADTQTTTKPFPPRICLHSYSGPATNLKQYFKYTVPSKVYVSFCMEINFATNGGVSKAEECIKFLPADRILIESDLHRAGPEMDQKLEEIARKICDLRGWSLEEGVKILGENWKSFVLGSTDKQQEK</sequence>
<proteinExistence type="predicted"/>
<feature type="compositionally biased region" description="Basic and acidic residues" evidence="1">
    <location>
        <begin position="262"/>
        <end position="276"/>
    </location>
</feature>
<protein>
    <submittedName>
        <fullName evidence="2">Metallo-dependent hydrolase</fullName>
    </submittedName>
</protein>
<dbReference type="Proteomes" id="UP000799302">
    <property type="component" value="Unassembled WGS sequence"/>
</dbReference>
<dbReference type="InterPro" id="IPR032466">
    <property type="entry name" value="Metal_Hydrolase"/>
</dbReference>
<feature type="region of interest" description="Disordered" evidence="1">
    <location>
        <begin position="246"/>
        <end position="282"/>
    </location>
</feature>
<dbReference type="EMBL" id="MU004236">
    <property type="protein sequence ID" value="KAF2668821.1"/>
    <property type="molecule type" value="Genomic_DNA"/>
</dbReference>
<dbReference type="Gene3D" id="3.20.20.140">
    <property type="entry name" value="Metal-dependent hydrolases"/>
    <property type="match status" value="1"/>
</dbReference>
<dbReference type="PANTHER" id="PTHR47345">
    <property type="entry name" value="CUT9-INTERACTING PROTEIN SCN1"/>
    <property type="match status" value="1"/>
</dbReference>
<accession>A0A6A6UB49</accession>
<organism evidence="2 3">
    <name type="scientific">Microthyrium microscopicum</name>
    <dbReference type="NCBI Taxonomy" id="703497"/>
    <lineage>
        <taxon>Eukaryota</taxon>
        <taxon>Fungi</taxon>
        <taxon>Dikarya</taxon>
        <taxon>Ascomycota</taxon>
        <taxon>Pezizomycotina</taxon>
        <taxon>Dothideomycetes</taxon>
        <taxon>Dothideomycetes incertae sedis</taxon>
        <taxon>Microthyriales</taxon>
        <taxon>Microthyriaceae</taxon>
        <taxon>Microthyrium</taxon>
    </lineage>
</organism>
<gene>
    <name evidence="2" type="ORF">BT63DRAFT_426084</name>
</gene>
<dbReference type="PANTHER" id="PTHR47345:SF1">
    <property type="entry name" value="CUT9-INTERACTING PROTEIN SCN1"/>
    <property type="match status" value="1"/>
</dbReference>
<evidence type="ECO:0000313" key="2">
    <source>
        <dbReference type="EMBL" id="KAF2668821.1"/>
    </source>
</evidence>
<keyword evidence="2" id="KW-0378">Hydrolase</keyword>
<dbReference type="InterPro" id="IPR001130">
    <property type="entry name" value="TatD-like"/>
</dbReference>
<keyword evidence="3" id="KW-1185">Reference proteome</keyword>
<dbReference type="InterPro" id="IPR053044">
    <property type="entry name" value="Metallo-hydrolase/TatD-type"/>
</dbReference>
<dbReference type="SUPFAM" id="SSF51556">
    <property type="entry name" value="Metallo-dependent hydrolases"/>
    <property type="match status" value="1"/>
</dbReference>
<name>A0A6A6UB49_9PEZI</name>